<keyword evidence="4" id="KW-0472">Membrane</keyword>
<comment type="caution">
    <text evidence="9">The sequence shown here is derived from an EMBL/GenBank/DDBJ whole genome shotgun (WGS) entry which is preliminary data.</text>
</comment>
<evidence type="ECO:0000259" key="7">
    <source>
        <dbReference type="Pfam" id="PF07980"/>
    </source>
</evidence>
<dbReference type="SUPFAM" id="SSF48452">
    <property type="entry name" value="TPR-like"/>
    <property type="match status" value="1"/>
</dbReference>
<feature type="chain" id="PRO_5022844752" evidence="6">
    <location>
        <begin position="33"/>
        <end position="508"/>
    </location>
</feature>
<dbReference type="Proteomes" id="UP000321080">
    <property type="component" value="Unassembled WGS sequence"/>
</dbReference>
<gene>
    <name evidence="9" type="ORF">FUA22_11245</name>
</gene>
<dbReference type="AlphaFoldDB" id="A0A5C7GHZ7"/>
<dbReference type="PROSITE" id="PS51257">
    <property type="entry name" value="PROKAR_LIPOPROTEIN"/>
    <property type="match status" value="1"/>
</dbReference>
<proteinExistence type="inferred from homology"/>
<evidence type="ECO:0000256" key="4">
    <source>
        <dbReference type="ARBA" id="ARBA00023136"/>
    </source>
</evidence>
<accession>A0A5C7GHZ7</accession>
<dbReference type="InterPro" id="IPR033985">
    <property type="entry name" value="SusD-like_N"/>
</dbReference>
<evidence type="ECO:0000256" key="1">
    <source>
        <dbReference type="ARBA" id="ARBA00004442"/>
    </source>
</evidence>
<dbReference type="Pfam" id="PF14322">
    <property type="entry name" value="SusD-like_3"/>
    <property type="match status" value="1"/>
</dbReference>
<feature type="domain" description="RagB/SusD" evidence="7">
    <location>
        <begin position="374"/>
        <end position="506"/>
    </location>
</feature>
<dbReference type="Pfam" id="PF07980">
    <property type="entry name" value="SusD_RagB"/>
    <property type="match status" value="1"/>
</dbReference>
<dbReference type="OrthoDB" id="5694214at2"/>
<keyword evidence="3 6" id="KW-0732">Signal</keyword>
<dbReference type="InterPro" id="IPR011990">
    <property type="entry name" value="TPR-like_helical_dom_sf"/>
</dbReference>
<evidence type="ECO:0000256" key="2">
    <source>
        <dbReference type="ARBA" id="ARBA00006275"/>
    </source>
</evidence>
<feature type="signal peptide" evidence="6">
    <location>
        <begin position="1"/>
        <end position="32"/>
    </location>
</feature>
<reference evidence="9 10" key="1">
    <citation type="submission" date="2019-08" db="EMBL/GenBank/DDBJ databases">
        <title>Seonamhaeicola sediminis sp. nov., isolated from marine sediment.</title>
        <authorList>
            <person name="Cao W.R."/>
        </authorList>
    </citation>
    <scope>NUCLEOTIDE SEQUENCE [LARGE SCALE GENOMIC DNA]</scope>
    <source>
        <strain evidence="9 10">1505</strain>
    </source>
</reference>
<evidence type="ECO:0000313" key="9">
    <source>
        <dbReference type="EMBL" id="TXG37133.1"/>
    </source>
</evidence>
<evidence type="ECO:0000256" key="3">
    <source>
        <dbReference type="ARBA" id="ARBA00022729"/>
    </source>
</evidence>
<organism evidence="9 10">
    <name type="scientific">Seonamhaeicola maritimus</name>
    <dbReference type="NCBI Taxonomy" id="2591822"/>
    <lineage>
        <taxon>Bacteria</taxon>
        <taxon>Pseudomonadati</taxon>
        <taxon>Bacteroidota</taxon>
        <taxon>Flavobacteriia</taxon>
        <taxon>Flavobacteriales</taxon>
        <taxon>Flavobacteriaceae</taxon>
    </lineage>
</organism>
<evidence type="ECO:0000313" key="10">
    <source>
        <dbReference type="Proteomes" id="UP000321080"/>
    </source>
</evidence>
<dbReference type="GO" id="GO:0009279">
    <property type="term" value="C:cell outer membrane"/>
    <property type="evidence" value="ECO:0007669"/>
    <property type="project" value="UniProtKB-SubCell"/>
</dbReference>
<keyword evidence="10" id="KW-1185">Reference proteome</keyword>
<dbReference type="RefSeq" id="WP_147768363.1">
    <property type="nucleotide sequence ID" value="NZ_VRKQ01000010.1"/>
</dbReference>
<name>A0A5C7GHZ7_9FLAO</name>
<protein>
    <submittedName>
        <fullName evidence="9">RagB/SusD family nutrient uptake outer membrane protein</fullName>
    </submittedName>
</protein>
<dbReference type="EMBL" id="VRKQ01000010">
    <property type="protein sequence ID" value="TXG37133.1"/>
    <property type="molecule type" value="Genomic_DNA"/>
</dbReference>
<sequence>MKTNSLKKVLKSTATSLFFLMAIIGITTQSCANLDPDPTEFNLPPESFGSLEEMESGIGGVYSQVTLAARMTTFYAPAWGGDDMTTHRALNKADFREFDQRAVLSSNNRLLRNWNAIFDAVNAINGVLERSAGLVGLEAVDQGLLQQYIGEAYFLRGILFYQLARVHGRIPLPLTKFPDPNISRAQLDEVYLQIESDLLAAEERLPAIYPGVKAGAPRPNSGSARALLARLYMDWGGFPMKDASKYALAASSAKQVMDNAASHGFGLVDDLEDLWTLDGRFSKESLYTIAYCKGCPNNSVANRKFSRLGLPADLGGWNETFAEIKFFEDFPAGPRKEATYRLDLDWTTFNAQKSPVFKKITGPPGDLNPGDFLTERNDFIMRYAEILLIYAEASGLSGNVTPDAWEALNKIRRRAAGLPFATPDAGVDLTSGAIEDLAFEESKWEFAGEYKRWYDLMRREKVAEVLSVRDNVSGSVAEHNPIIGSLETSNYLAPIPADAVARNPNLAN</sequence>
<keyword evidence="5" id="KW-0998">Cell outer membrane</keyword>
<dbReference type="InterPro" id="IPR012944">
    <property type="entry name" value="SusD_RagB_dom"/>
</dbReference>
<evidence type="ECO:0000256" key="5">
    <source>
        <dbReference type="ARBA" id="ARBA00023237"/>
    </source>
</evidence>
<evidence type="ECO:0000256" key="6">
    <source>
        <dbReference type="SAM" id="SignalP"/>
    </source>
</evidence>
<comment type="similarity">
    <text evidence="2">Belongs to the SusD family.</text>
</comment>
<evidence type="ECO:0000259" key="8">
    <source>
        <dbReference type="Pfam" id="PF14322"/>
    </source>
</evidence>
<comment type="subcellular location">
    <subcellularLocation>
        <location evidence="1">Cell outer membrane</location>
    </subcellularLocation>
</comment>
<feature type="domain" description="SusD-like N-terminal" evidence="8">
    <location>
        <begin position="68"/>
        <end position="233"/>
    </location>
</feature>
<dbReference type="Gene3D" id="1.25.40.390">
    <property type="match status" value="1"/>
</dbReference>